<comment type="caution">
    <text evidence="1">The sequence shown here is derived from an EMBL/GenBank/DDBJ whole genome shotgun (WGS) entry which is preliminary data.</text>
</comment>
<dbReference type="Proteomes" id="UP000004342">
    <property type="component" value="Unassembled WGS sequence"/>
</dbReference>
<dbReference type="EMBL" id="ABDV01000022">
    <property type="protein sequence ID" value="EDT23103.1"/>
    <property type="molecule type" value="Genomic_DNA"/>
</dbReference>
<dbReference type="AlphaFoldDB" id="A0AAV3BKX4"/>
<proteinExistence type="predicted"/>
<name>A0AAV3BKX4_CLOPF</name>
<protein>
    <submittedName>
        <fullName evidence="1">Uncharacterized protein</fullName>
    </submittedName>
</protein>
<evidence type="ECO:0000313" key="2">
    <source>
        <dbReference type="Proteomes" id="UP000004342"/>
    </source>
</evidence>
<reference evidence="1 2" key="1">
    <citation type="submission" date="2007-07" db="EMBL/GenBank/DDBJ databases">
        <title>Annotation of Clostridium perfringens B str. ATCC 3626.</title>
        <authorList>
            <person name="Paulsen I."/>
            <person name="Sebastian Y."/>
        </authorList>
    </citation>
    <scope>NUCLEOTIDE SEQUENCE [LARGE SCALE GENOMIC DNA]</scope>
    <source>
        <strain evidence="2">B str. ATCC 3626</strain>
    </source>
</reference>
<sequence length="66" mass="7402">MQKGTIEYKGLNQKDVSPEIHLHNNASLNYPNTQSVGLGFDKVEDRYTFGIVIPDLCKSTIISLYS</sequence>
<organism evidence="1 2">
    <name type="scientific">Clostridium perfringens B str. ATCC 3626</name>
    <dbReference type="NCBI Taxonomy" id="451754"/>
    <lineage>
        <taxon>Bacteria</taxon>
        <taxon>Bacillati</taxon>
        <taxon>Bacillota</taxon>
        <taxon>Clostridia</taxon>
        <taxon>Eubacteriales</taxon>
        <taxon>Clostridiaceae</taxon>
        <taxon>Clostridium</taxon>
    </lineage>
</organism>
<accession>A0AAV3BKX4</accession>
<gene>
    <name evidence="1" type="ORF">AC1_A0345</name>
</gene>
<evidence type="ECO:0000313" key="1">
    <source>
        <dbReference type="EMBL" id="EDT23103.1"/>
    </source>
</evidence>